<dbReference type="Proteomes" id="UP001499930">
    <property type="component" value="Unassembled WGS sequence"/>
</dbReference>
<dbReference type="EMBL" id="BAAAWD010000015">
    <property type="protein sequence ID" value="GAA3023539.1"/>
    <property type="molecule type" value="Genomic_DNA"/>
</dbReference>
<comment type="similarity">
    <text evidence="1">Belongs to the AHA1 family.</text>
</comment>
<dbReference type="Gene3D" id="3.30.530.20">
    <property type="match status" value="1"/>
</dbReference>
<protein>
    <recommendedName>
        <fullName evidence="2">Activator of Hsp90 ATPase homologue 1/2-like C-terminal domain-containing protein</fullName>
    </recommendedName>
</protein>
<evidence type="ECO:0000313" key="3">
    <source>
        <dbReference type="EMBL" id="GAA3023539.1"/>
    </source>
</evidence>
<dbReference type="Pfam" id="PF08327">
    <property type="entry name" value="AHSA1"/>
    <property type="match status" value="1"/>
</dbReference>
<proteinExistence type="inferred from homology"/>
<comment type="caution">
    <text evidence="3">The sequence shown here is derived from an EMBL/GenBank/DDBJ whole genome shotgun (WGS) entry which is preliminary data.</text>
</comment>
<reference evidence="3 4" key="1">
    <citation type="journal article" date="2019" name="Int. J. Syst. Evol. Microbiol.">
        <title>The Global Catalogue of Microorganisms (GCM) 10K type strain sequencing project: providing services to taxonomists for standard genome sequencing and annotation.</title>
        <authorList>
            <consortium name="The Broad Institute Genomics Platform"/>
            <consortium name="The Broad Institute Genome Sequencing Center for Infectious Disease"/>
            <person name="Wu L."/>
            <person name="Ma J."/>
        </authorList>
    </citation>
    <scope>NUCLEOTIDE SEQUENCE [LARGE SCALE GENOMIC DNA]</scope>
    <source>
        <strain evidence="3 4">JCM 3106</strain>
    </source>
</reference>
<sequence>MTWEGELPASPQEVWEAFTLHTTGWYWEIDYEPRAGGAERGLTGKGGVVSVWEPPRHFTTRTVPGADEFNELDYRLRPTPRGTLLTLTHRGVIAGDDYDTELDACRRHTALYYHSLGEYLRHFPGRDAAYLRLDAPGGSASGGFARLRRALGVPDGIEAGDPVRLTPAGLGPIEGVADFVAPAFLGVRSADALHRFYGRDAWGWPVGVAHHLFAGDADAEAARRAWAAWLDDVFTSEREA</sequence>
<dbReference type="CDD" id="cd07814">
    <property type="entry name" value="SRPBCC_CalC_Aha1-like"/>
    <property type="match status" value="1"/>
</dbReference>
<dbReference type="InterPro" id="IPR013538">
    <property type="entry name" value="ASHA1/2-like_C"/>
</dbReference>
<dbReference type="InterPro" id="IPR023393">
    <property type="entry name" value="START-like_dom_sf"/>
</dbReference>
<evidence type="ECO:0000313" key="4">
    <source>
        <dbReference type="Proteomes" id="UP001499930"/>
    </source>
</evidence>
<keyword evidence="4" id="KW-1185">Reference proteome</keyword>
<name>A0ABN3Y9L2_9ACTN</name>
<evidence type="ECO:0000259" key="2">
    <source>
        <dbReference type="Pfam" id="PF08327"/>
    </source>
</evidence>
<accession>A0ABN3Y9L2</accession>
<evidence type="ECO:0000256" key="1">
    <source>
        <dbReference type="ARBA" id="ARBA00006817"/>
    </source>
</evidence>
<organism evidence="3 4">
    <name type="scientific">Streptosporangium longisporum</name>
    <dbReference type="NCBI Taxonomy" id="46187"/>
    <lineage>
        <taxon>Bacteria</taxon>
        <taxon>Bacillati</taxon>
        <taxon>Actinomycetota</taxon>
        <taxon>Actinomycetes</taxon>
        <taxon>Streptosporangiales</taxon>
        <taxon>Streptosporangiaceae</taxon>
        <taxon>Streptosporangium</taxon>
    </lineage>
</organism>
<gene>
    <name evidence="3" type="ORF">GCM10017559_56100</name>
</gene>
<feature type="domain" description="Activator of Hsp90 ATPase homologue 1/2-like C-terminal" evidence="2">
    <location>
        <begin position="9"/>
        <end position="120"/>
    </location>
</feature>
<dbReference type="SUPFAM" id="SSF55961">
    <property type="entry name" value="Bet v1-like"/>
    <property type="match status" value="1"/>
</dbReference>